<sequence>MRYAYCQEYLLPTLLYAERVLGDPDAPGLTEQVLRLGMREQDAGEDGSFYGGRLAHLARRQPYYYQRMETDRALTWAWWLRWAGATERAATHPDGPTGRVTVTPPSPSVTDWHDQEHGFAYTRGPRRVASVCWRAHSLSQTLVLPTDRPDLAEWSMNLSPVLHWEGAKPAAVPTESAREHRRLGDYRLATFPGGFASVGVVEEGHDLFVVEGWHSPEGTPAATTTMAVVSLPDDATVVGLQLCRAGTYHVPLLEAYALNLLLPNDVYTPRERSLVEVPCANGAGLRIDDALEVRVSGSLAVRHPEPGAGLRSITVDQVVADERHDAYAVRPGRAILDTAWAIRVGAMDPDAFTLDRRHLGDGRQELRVRTPDGEHVVTVDPAALTVLVGGEPLL</sequence>
<evidence type="ECO:0000313" key="1">
    <source>
        <dbReference type="EMBL" id="OYN84553.1"/>
    </source>
</evidence>
<proteinExistence type="predicted"/>
<protein>
    <submittedName>
        <fullName evidence="1">Uncharacterized protein</fullName>
    </submittedName>
</protein>
<dbReference type="EMBL" id="NMVI01000027">
    <property type="protein sequence ID" value="OYN84553.1"/>
    <property type="molecule type" value="Genomic_DNA"/>
</dbReference>
<name>A0A255E8V3_9ACTN</name>
<evidence type="ECO:0000313" key="2">
    <source>
        <dbReference type="Proteomes" id="UP000216533"/>
    </source>
</evidence>
<comment type="caution">
    <text evidence="1">The sequence shown here is derived from an EMBL/GenBank/DDBJ whole genome shotgun (WGS) entry which is preliminary data.</text>
</comment>
<dbReference type="RefSeq" id="WP_094451618.1">
    <property type="nucleotide sequence ID" value="NZ_NMVI01000027.1"/>
</dbReference>
<dbReference type="AlphaFoldDB" id="A0A255E8V3"/>
<reference evidence="1 2" key="1">
    <citation type="submission" date="2017-07" db="EMBL/GenBank/DDBJ databases">
        <title>Draft whole genome sequences of clinical Proprionibacteriaceae strains.</title>
        <authorList>
            <person name="Bernier A.-M."/>
            <person name="Bernard K."/>
            <person name="Domingo M.-C."/>
        </authorList>
    </citation>
    <scope>NUCLEOTIDE SEQUENCE [LARGE SCALE GENOMIC DNA]</scope>
    <source>
        <strain evidence="1 2">NML 160184</strain>
    </source>
</reference>
<accession>A0A255E8V3</accession>
<organism evidence="1 2">
    <name type="scientific">Parenemella sanctibonifatiensis</name>
    <dbReference type="NCBI Taxonomy" id="2016505"/>
    <lineage>
        <taxon>Bacteria</taxon>
        <taxon>Bacillati</taxon>
        <taxon>Actinomycetota</taxon>
        <taxon>Actinomycetes</taxon>
        <taxon>Propionibacteriales</taxon>
        <taxon>Propionibacteriaceae</taxon>
        <taxon>Parenemella</taxon>
    </lineage>
</organism>
<dbReference type="Proteomes" id="UP000216533">
    <property type="component" value="Unassembled WGS sequence"/>
</dbReference>
<gene>
    <name evidence="1" type="ORF">CGZ92_11970</name>
</gene>